<dbReference type="Proteomes" id="UP000675747">
    <property type="component" value="Unassembled WGS sequence"/>
</dbReference>
<evidence type="ECO:0000313" key="2">
    <source>
        <dbReference type="EMBL" id="MBS7457896.1"/>
    </source>
</evidence>
<name>A0A8J7VXH8_9GAMM</name>
<dbReference type="RefSeq" id="WP_211927611.1">
    <property type="nucleotide sequence ID" value="NZ_JAGQFT020000008.1"/>
</dbReference>
<accession>A0A8J7VXH8</accession>
<reference evidence="2 3" key="1">
    <citation type="journal article" date="2021" name="Microbiol. Resour. Announc.">
        <title>Draft Genome Sequence of Coralloluteibacterium stylophorae LMG 29479T.</title>
        <authorList>
            <person name="Karlyshev A.V."/>
            <person name="Kudryashova E.B."/>
            <person name="Ariskina E.V."/>
            <person name="Conroy A.P."/>
            <person name="Abidueva E.Y."/>
        </authorList>
    </citation>
    <scope>NUCLEOTIDE SEQUENCE [LARGE SCALE GENOMIC DNA]</scope>
    <source>
        <strain evidence="2 3">LMG 29479</strain>
    </source>
</reference>
<organism evidence="1">
    <name type="scientific">Coralloluteibacterium stylophorae</name>
    <dbReference type="NCBI Taxonomy" id="1776034"/>
    <lineage>
        <taxon>Bacteria</taxon>
        <taxon>Pseudomonadati</taxon>
        <taxon>Pseudomonadota</taxon>
        <taxon>Gammaproteobacteria</taxon>
        <taxon>Lysobacterales</taxon>
        <taxon>Lysobacteraceae</taxon>
        <taxon>Coralloluteibacterium</taxon>
    </lineage>
</organism>
<proteinExistence type="predicted"/>
<evidence type="ECO:0000313" key="1">
    <source>
        <dbReference type="EMBL" id="MBR0563713.1"/>
    </source>
</evidence>
<dbReference type="PROSITE" id="PS51257">
    <property type="entry name" value="PROKAR_LIPOPROTEIN"/>
    <property type="match status" value="1"/>
</dbReference>
<evidence type="ECO:0008006" key="4">
    <source>
        <dbReference type="Google" id="ProtNLM"/>
    </source>
</evidence>
<dbReference type="AlphaFoldDB" id="A0A8J7VXH8"/>
<dbReference type="EMBL" id="JAGQFT010000167">
    <property type="protein sequence ID" value="MBR0563713.1"/>
    <property type="molecule type" value="Genomic_DNA"/>
</dbReference>
<gene>
    <name evidence="2" type="ORF">KB893_012220</name>
    <name evidence="1" type="ORF">KB893_14510</name>
</gene>
<keyword evidence="3" id="KW-1185">Reference proteome</keyword>
<reference evidence="1" key="2">
    <citation type="submission" date="2021-04" db="EMBL/GenBank/DDBJ databases">
        <authorList>
            <person name="Karlyshev A.V."/>
        </authorList>
    </citation>
    <scope>NUCLEOTIDE SEQUENCE</scope>
    <source>
        <strain evidence="1">LMG 29479</strain>
    </source>
</reference>
<sequence length="62" mass="6550">MTQTNRWLMWLLTGLAIVGCGKEETLTQGGYINLAGCEVPAGLTLEQAEKIECSAPVTGALP</sequence>
<comment type="caution">
    <text evidence="1">The sequence shown here is derived from an EMBL/GenBank/DDBJ whole genome shotgun (WGS) entry which is preliminary data.</text>
</comment>
<evidence type="ECO:0000313" key="3">
    <source>
        <dbReference type="Proteomes" id="UP000675747"/>
    </source>
</evidence>
<protein>
    <recommendedName>
        <fullName evidence="4">Lipoprotein</fullName>
    </recommendedName>
</protein>
<dbReference type="EMBL" id="JAGQFT020000008">
    <property type="protein sequence ID" value="MBS7457896.1"/>
    <property type="molecule type" value="Genomic_DNA"/>
</dbReference>